<dbReference type="SUPFAM" id="SSF53474">
    <property type="entry name" value="alpha/beta-Hydrolases"/>
    <property type="match status" value="1"/>
</dbReference>
<dbReference type="EMBL" id="BAAAHK010000018">
    <property type="protein sequence ID" value="GAA0957021.1"/>
    <property type="molecule type" value="Genomic_DNA"/>
</dbReference>
<evidence type="ECO:0000313" key="4">
    <source>
        <dbReference type="Proteomes" id="UP001500542"/>
    </source>
</evidence>
<dbReference type="Pfam" id="PF00326">
    <property type="entry name" value="Peptidase_S9"/>
    <property type="match status" value="1"/>
</dbReference>
<dbReference type="Gene3D" id="3.40.50.1820">
    <property type="entry name" value="alpha/beta hydrolase"/>
    <property type="match status" value="1"/>
</dbReference>
<dbReference type="PANTHER" id="PTHR11731">
    <property type="entry name" value="PROTEASE FAMILY S9B,C DIPEPTIDYL-PEPTIDASE IV-RELATED"/>
    <property type="match status" value="1"/>
</dbReference>
<dbReference type="InterPro" id="IPR002469">
    <property type="entry name" value="Peptidase_S9B_N"/>
</dbReference>
<protein>
    <submittedName>
        <fullName evidence="3">Prolyl oligopeptidase family serine peptidase</fullName>
    </submittedName>
</protein>
<organism evidence="3 4">
    <name type="scientific">Kribbella koreensis</name>
    <dbReference type="NCBI Taxonomy" id="57909"/>
    <lineage>
        <taxon>Bacteria</taxon>
        <taxon>Bacillati</taxon>
        <taxon>Actinomycetota</taxon>
        <taxon>Actinomycetes</taxon>
        <taxon>Propionibacteriales</taxon>
        <taxon>Kribbellaceae</taxon>
        <taxon>Kribbella</taxon>
    </lineage>
</organism>
<comment type="caution">
    <text evidence="3">The sequence shown here is derived from an EMBL/GenBank/DDBJ whole genome shotgun (WGS) entry which is preliminary data.</text>
</comment>
<sequence length="675" mass="73323">MDTNAFPTQSARTRRFTLGLPRDFTLSPDGHRVLFLRSQGPEDPVVCLWLHVGGEEHLLATDVGTYTTDAAMSTVAYTTNGELWSLTPTAAEGGSPKHLPTAGPVTDPRLDPTGHRIAYVTDRALRVISVADGNDKLVAADADPEVSWGVAEYIAAEEMYRTRGHWWSPDGTRLMAARVDLTPVQRWWIADPANPAEPPRQIPYPAAGTPNALVSLHTFDLAGGSTQLRWDSTAYEYLATADWDAHGPLLSVQSRDQRTLQILAADPTTGDTHLLHEQRDPSWVQLIDGVPARTASGKLVHTEDSGETRYLTVDGTRVTPDGLQLRVVLDVTGESVLFLASDEPTECHLWLYDETGLQQLSDGPGSHEGYRAGNTLLLSSNAEAGRTYVVRRNGQDHPITSHRATPAATPRITWLQAGDLQIRTALLLPSWHTPGSAKLPVVMAPYAGPAMSLVMKVAAPWFYKAQWYAEQGFAVVIADGRGTPGRGPAWEKTVHRDLLAAPIEDQITALHAAAEYCPDLDLTRVGITGWSFGGMLATAAVLRRPDAFHAGISGAGPAEQRMYDTHWRERFLGHPDEYPDDYYRSSTVNEAAKLERPLLLVHGLADDNVFAAHSLRLSAALLKAGRPHEFLPLTGAAHSPTDEATVVGLLLHELNFLKTTLGAGEPAAPGTPPER</sequence>
<gene>
    <name evidence="3" type="ORF">GCM10009554_67220</name>
</gene>
<name>A0ABP4BY01_9ACTN</name>
<proteinExistence type="predicted"/>
<dbReference type="SUPFAM" id="SSF82171">
    <property type="entry name" value="DPP6 N-terminal domain-like"/>
    <property type="match status" value="1"/>
</dbReference>
<dbReference type="Proteomes" id="UP001500542">
    <property type="component" value="Unassembled WGS sequence"/>
</dbReference>
<reference evidence="4" key="1">
    <citation type="journal article" date="2019" name="Int. J. Syst. Evol. Microbiol.">
        <title>The Global Catalogue of Microorganisms (GCM) 10K type strain sequencing project: providing services to taxonomists for standard genome sequencing and annotation.</title>
        <authorList>
            <consortium name="The Broad Institute Genomics Platform"/>
            <consortium name="The Broad Institute Genome Sequencing Center for Infectious Disease"/>
            <person name="Wu L."/>
            <person name="Ma J."/>
        </authorList>
    </citation>
    <scope>NUCLEOTIDE SEQUENCE [LARGE SCALE GENOMIC DNA]</scope>
    <source>
        <strain evidence="4">JCM 10977</strain>
    </source>
</reference>
<dbReference type="InterPro" id="IPR001375">
    <property type="entry name" value="Peptidase_S9_cat"/>
</dbReference>
<evidence type="ECO:0000259" key="1">
    <source>
        <dbReference type="Pfam" id="PF00326"/>
    </source>
</evidence>
<feature type="domain" description="Peptidase S9 prolyl oligopeptidase catalytic" evidence="1">
    <location>
        <begin position="464"/>
        <end position="662"/>
    </location>
</feature>
<evidence type="ECO:0000313" key="3">
    <source>
        <dbReference type="EMBL" id="GAA0957021.1"/>
    </source>
</evidence>
<feature type="domain" description="Dipeptidylpeptidase IV N-terminal" evidence="2">
    <location>
        <begin position="97"/>
        <end position="306"/>
    </location>
</feature>
<dbReference type="InterPro" id="IPR050278">
    <property type="entry name" value="Serine_Prot_S9B/DPPIV"/>
</dbReference>
<dbReference type="RefSeq" id="WP_343979692.1">
    <property type="nucleotide sequence ID" value="NZ_BAAAHK010000018.1"/>
</dbReference>
<dbReference type="PANTHER" id="PTHR11731:SF193">
    <property type="entry name" value="DIPEPTIDYL PEPTIDASE 9"/>
    <property type="match status" value="1"/>
</dbReference>
<keyword evidence="4" id="KW-1185">Reference proteome</keyword>
<dbReference type="Gene3D" id="2.140.10.30">
    <property type="entry name" value="Dipeptidylpeptidase IV, N-terminal domain"/>
    <property type="match status" value="1"/>
</dbReference>
<dbReference type="InterPro" id="IPR029058">
    <property type="entry name" value="AB_hydrolase_fold"/>
</dbReference>
<evidence type="ECO:0000259" key="2">
    <source>
        <dbReference type="Pfam" id="PF00930"/>
    </source>
</evidence>
<accession>A0ABP4BY01</accession>
<dbReference type="Pfam" id="PF00930">
    <property type="entry name" value="DPPIV_N"/>
    <property type="match status" value="1"/>
</dbReference>